<sequence>LAADLAADSIADEQAEELLESRDEYTAEGVFWVPPEARWEYLQASAKQPEIGKIIDTAMDAVEVENPSLRGVLPKNFARPSLDVRRLGELVDLTAGLGLGGAEHREKDILGRVYEYFLGRFASQEGKGGGEFYTPRSVVKLLVWMIEPYKGRVYDPCCGSGGMFVQS</sequence>
<evidence type="ECO:0000256" key="5">
    <source>
        <dbReference type="ARBA" id="ARBA00022747"/>
    </source>
</evidence>
<accession>T1BFT9</accession>
<dbReference type="PANTHER" id="PTHR42998:SF1">
    <property type="entry name" value="TYPE I RESTRICTION ENZYME HINDI METHYLASE SUBUNIT"/>
    <property type="match status" value="1"/>
</dbReference>
<evidence type="ECO:0000256" key="6">
    <source>
        <dbReference type="ARBA" id="ARBA00047942"/>
    </source>
</evidence>
<dbReference type="EMBL" id="AUZY01006847">
    <property type="protein sequence ID" value="EQD53015.1"/>
    <property type="molecule type" value="Genomic_DNA"/>
</dbReference>
<feature type="non-terminal residue" evidence="9">
    <location>
        <position position="1"/>
    </location>
</feature>
<dbReference type="Gene3D" id="3.40.50.150">
    <property type="entry name" value="Vaccinia Virus protein VP39"/>
    <property type="match status" value="1"/>
</dbReference>
<dbReference type="InterPro" id="IPR022749">
    <property type="entry name" value="D12N6_MeTrfase_N"/>
</dbReference>
<evidence type="ECO:0000259" key="8">
    <source>
        <dbReference type="Pfam" id="PF12161"/>
    </source>
</evidence>
<dbReference type="PANTHER" id="PTHR42998">
    <property type="entry name" value="TYPE I RESTRICTION ENZYME HINDVIIP M PROTEIN-RELATED"/>
    <property type="match status" value="1"/>
</dbReference>
<proteinExistence type="predicted"/>
<evidence type="ECO:0000259" key="7">
    <source>
        <dbReference type="Pfam" id="PF02384"/>
    </source>
</evidence>
<dbReference type="EC" id="2.1.1.72" evidence="1"/>
<keyword evidence="4" id="KW-0949">S-adenosyl-L-methionine</keyword>
<dbReference type="SUPFAM" id="SSF53335">
    <property type="entry name" value="S-adenosyl-L-methionine-dependent methyltransferases"/>
    <property type="match status" value="1"/>
</dbReference>
<evidence type="ECO:0000256" key="3">
    <source>
        <dbReference type="ARBA" id="ARBA00022679"/>
    </source>
</evidence>
<feature type="domain" description="DNA methylase adenine-specific" evidence="7">
    <location>
        <begin position="106"/>
        <end position="166"/>
    </location>
</feature>
<evidence type="ECO:0000313" key="9">
    <source>
        <dbReference type="EMBL" id="EQD53015.1"/>
    </source>
</evidence>
<gene>
    <name evidence="9" type="ORF">B1B_10457</name>
</gene>
<dbReference type="InterPro" id="IPR003356">
    <property type="entry name" value="DNA_methylase_A-5"/>
</dbReference>
<evidence type="ECO:0000256" key="4">
    <source>
        <dbReference type="ARBA" id="ARBA00022691"/>
    </source>
</evidence>
<dbReference type="InterPro" id="IPR038333">
    <property type="entry name" value="T1MK-like_N_sf"/>
</dbReference>
<dbReference type="Gene3D" id="1.20.1260.30">
    <property type="match status" value="1"/>
</dbReference>
<dbReference type="GO" id="GO:0003677">
    <property type="term" value="F:DNA binding"/>
    <property type="evidence" value="ECO:0007669"/>
    <property type="project" value="InterPro"/>
</dbReference>
<keyword evidence="3" id="KW-0808">Transferase</keyword>
<dbReference type="PRINTS" id="PR00507">
    <property type="entry name" value="N12N6MTFRASE"/>
</dbReference>
<dbReference type="InterPro" id="IPR052916">
    <property type="entry name" value="Type-I_RE_MTase_Subunit"/>
</dbReference>
<keyword evidence="2 9" id="KW-0489">Methyltransferase</keyword>
<protein>
    <recommendedName>
        <fullName evidence="1">site-specific DNA-methyltransferase (adenine-specific)</fullName>
        <ecNumber evidence="1">2.1.1.72</ecNumber>
    </recommendedName>
</protein>
<dbReference type="AlphaFoldDB" id="T1BFT9"/>
<evidence type="ECO:0000256" key="2">
    <source>
        <dbReference type="ARBA" id="ARBA00022603"/>
    </source>
</evidence>
<feature type="domain" description="N6 adenine-specific DNA methyltransferase N-terminal" evidence="8">
    <location>
        <begin position="11"/>
        <end position="92"/>
    </location>
</feature>
<organism evidence="9">
    <name type="scientific">mine drainage metagenome</name>
    <dbReference type="NCBI Taxonomy" id="410659"/>
    <lineage>
        <taxon>unclassified sequences</taxon>
        <taxon>metagenomes</taxon>
        <taxon>ecological metagenomes</taxon>
    </lineage>
</organism>
<name>T1BFT9_9ZZZZ</name>
<comment type="caution">
    <text evidence="9">The sequence shown here is derived from an EMBL/GenBank/DDBJ whole genome shotgun (WGS) entry which is preliminary data.</text>
</comment>
<reference evidence="9" key="2">
    <citation type="journal article" date="2014" name="ISME J.">
        <title>Microbial stratification in low pH oxic and suboxic macroscopic growths along an acid mine drainage.</title>
        <authorList>
            <person name="Mendez-Garcia C."/>
            <person name="Mesa V."/>
            <person name="Sprenger R.R."/>
            <person name="Richter M."/>
            <person name="Diez M.S."/>
            <person name="Solano J."/>
            <person name="Bargiela R."/>
            <person name="Golyshina O.V."/>
            <person name="Manteca A."/>
            <person name="Ramos J.L."/>
            <person name="Gallego J.R."/>
            <person name="Llorente I."/>
            <person name="Martins Dos Santos V.A."/>
            <person name="Jensen O.N."/>
            <person name="Pelaez A.I."/>
            <person name="Sanchez J."/>
            <person name="Ferrer M."/>
        </authorList>
    </citation>
    <scope>NUCLEOTIDE SEQUENCE</scope>
</reference>
<dbReference type="GO" id="GO:0009307">
    <property type="term" value="P:DNA restriction-modification system"/>
    <property type="evidence" value="ECO:0007669"/>
    <property type="project" value="UniProtKB-KW"/>
</dbReference>
<evidence type="ECO:0000256" key="1">
    <source>
        <dbReference type="ARBA" id="ARBA00011900"/>
    </source>
</evidence>
<dbReference type="Pfam" id="PF02384">
    <property type="entry name" value="N6_Mtase"/>
    <property type="match status" value="1"/>
</dbReference>
<dbReference type="GO" id="GO:0009007">
    <property type="term" value="F:site-specific DNA-methyltransferase (adenine-specific) activity"/>
    <property type="evidence" value="ECO:0007669"/>
    <property type="project" value="UniProtKB-EC"/>
</dbReference>
<dbReference type="GO" id="GO:0032259">
    <property type="term" value="P:methylation"/>
    <property type="evidence" value="ECO:0007669"/>
    <property type="project" value="UniProtKB-KW"/>
</dbReference>
<dbReference type="GO" id="GO:0008170">
    <property type="term" value="F:N-methyltransferase activity"/>
    <property type="evidence" value="ECO:0007669"/>
    <property type="project" value="InterPro"/>
</dbReference>
<comment type="catalytic activity">
    <reaction evidence="6">
        <text>a 2'-deoxyadenosine in DNA + S-adenosyl-L-methionine = an N(6)-methyl-2'-deoxyadenosine in DNA + S-adenosyl-L-homocysteine + H(+)</text>
        <dbReference type="Rhea" id="RHEA:15197"/>
        <dbReference type="Rhea" id="RHEA-COMP:12418"/>
        <dbReference type="Rhea" id="RHEA-COMP:12419"/>
        <dbReference type="ChEBI" id="CHEBI:15378"/>
        <dbReference type="ChEBI" id="CHEBI:57856"/>
        <dbReference type="ChEBI" id="CHEBI:59789"/>
        <dbReference type="ChEBI" id="CHEBI:90615"/>
        <dbReference type="ChEBI" id="CHEBI:90616"/>
        <dbReference type="EC" id="2.1.1.72"/>
    </reaction>
</comment>
<dbReference type="Pfam" id="PF12161">
    <property type="entry name" value="HsdM_N"/>
    <property type="match status" value="1"/>
</dbReference>
<keyword evidence="5" id="KW-0680">Restriction system</keyword>
<reference evidence="9" key="1">
    <citation type="submission" date="2013-08" db="EMBL/GenBank/DDBJ databases">
        <authorList>
            <person name="Mendez C."/>
            <person name="Richter M."/>
            <person name="Ferrer M."/>
            <person name="Sanchez J."/>
        </authorList>
    </citation>
    <scope>NUCLEOTIDE SEQUENCE</scope>
</reference>
<dbReference type="InterPro" id="IPR029063">
    <property type="entry name" value="SAM-dependent_MTases_sf"/>
</dbReference>
<feature type="non-terminal residue" evidence="9">
    <location>
        <position position="167"/>
    </location>
</feature>